<dbReference type="InterPro" id="IPR036282">
    <property type="entry name" value="Glutathione-S-Trfase_C_sf"/>
</dbReference>
<accession>E3TFR5</accession>
<dbReference type="InterPro" id="IPR010987">
    <property type="entry name" value="Glutathione-S-Trfase_C-like"/>
</dbReference>
<dbReference type="Gene3D" id="3.40.30.10">
    <property type="entry name" value="Glutaredoxin"/>
    <property type="match status" value="1"/>
</dbReference>
<dbReference type="Pfam" id="PF02798">
    <property type="entry name" value="GST_N"/>
    <property type="match status" value="1"/>
</dbReference>
<dbReference type="CDD" id="cd03039">
    <property type="entry name" value="GST_N_Sigma_like"/>
    <property type="match status" value="1"/>
</dbReference>
<name>E3TFR5_ICTPU</name>
<dbReference type="CTD" id="100528611"/>
<dbReference type="SFLD" id="SFLDG01205">
    <property type="entry name" value="AMPS.1"/>
    <property type="match status" value="1"/>
</dbReference>
<dbReference type="Gene3D" id="1.20.1050.10">
    <property type="match status" value="1"/>
</dbReference>
<evidence type="ECO:0000313" key="5">
    <source>
        <dbReference type="EMBL" id="ADO29151.1"/>
    </source>
</evidence>
<proteinExistence type="evidence at transcript level"/>
<dbReference type="PANTHER" id="PTHR11571">
    <property type="entry name" value="GLUTATHIONE S-TRANSFERASE"/>
    <property type="match status" value="1"/>
</dbReference>
<feature type="domain" description="GST C-terminal" evidence="4">
    <location>
        <begin position="94"/>
        <end position="214"/>
    </location>
</feature>
<dbReference type="RefSeq" id="NP_001187810.1">
    <property type="nucleotide sequence ID" value="NM_001200881.1"/>
</dbReference>
<dbReference type="PROSITE" id="PS50404">
    <property type="entry name" value="GST_NTER"/>
    <property type="match status" value="1"/>
</dbReference>
<dbReference type="Pfam" id="PF14497">
    <property type="entry name" value="GST_C_3"/>
    <property type="match status" value="1"/>
</dbReference>
<dbReference type="GO" id="GO:0006749">
    <property type="term" value="P:glutathione metabolic process"/>
    <property type="evidence" value="ECO:0007669"/>
    <property type="project" value="TreeGrafter"/>
</dbReference>
<dbReference type="InterPro" id="IPR036249">
    <property type="entry name" value="Thioredoxin-like_sf"/>
</dbReference>
<dbReference type="InterPro" id="IPR050213">
    <property type="entry name" value="GST_superfamily"/>
</dbReference>
<dbReference type="GeneID" id="100528611"/>
<dbReference type="InterPro" id="IPR040079">
    <property type="entry name" value="Glutathione_S-Trfase"/>
</dbReference>
<evidence type="ECO:0000256" key="2">
    <source>
        <dbReference type="ARBA" id="ARBA00022679"/>
    </source>
</evidence>
<dbReference type="EC" id="2.5.1.18" evidence="1"/>
<dbReference type="InterPro" id="IPR004045">
    <property type="entry name" value="Glutathione_S-Trfase_N"/>
</dbReference>
<dbReference type="SUPFAM" id="SSF47616">
    <property type="entry name" value="GST C-terminal domain-like"/>
    <property type="match status" value="1"/>
</dbReference>
<reference evidence="5" key="1">
    <citation type="journal article" date="2010" name="PLoS ONE">
        <title>Identification and characterization of full-length cDNAs in channel catfish (Ictalurus punctatus) and blue catfish (Ictalurus furcatus).</title>
        <authorList>
            <person name="Chen F."/>
            <person name="Lee Y."/>
            <person name="Jiang Y."/>
            <person name="Wang S."/>
            <person name="Peatman E."/>
            <person name="Abernathy J."/>
            <person name="Liu H."/>
            <person name="Liu S."/>
            <person name="Kucuktas H."/>
            <person name="Ke C."/>
            <person name="Liu Z."/>
        </authorList>
    </citation>
    <scope>NUCLEOTIDE SEQUENCE</scope>
</reference>
<dbReference type="AlphaFoldDB" id="E3TFR5"/>
<dbReference type="SFLD" id="SFLDG00363">
    <property type="entry name" value="AMPS_(cytGST):_Alpha-__Mu-__Pi"/>
    <property type="match status" value="1"/>
</dbReference>
<dbReference type="InterPro" id="IPR004046">
    <property type="entry name" value="GST_C"/>
</dbReference>
<dbReference type="GO" id="GO:0004364">
    <property type="term" value="F:glutathione transferase activity"/>
    <property type="evidence" value="ECO:0007669"/>
    <property type="project" value="UniProtKB-EC"/>
</dbReference>
<feature type="domain" description="GST N-terminal" evidence="3">
    <location>
        <begin position="8"/>
        <end position="92"/>
    </location>
</feature>
<evidence type="ECO:0000259" key="3">
    <source>
        <dbReference type="PROSITE" id="PS50404"/>
    </source>
</evidence>
<sequence>MNFNIKNSNLKLLYFNIRGRGELIRMILYAANKDFEDVRVTENQWPSLKSQMPFGQLPVLEMTPQGDAGDKITLTESMAIARLLARELDLYGNTVNEVYLIERVNSLTSALQEEIYRLHLKKAEDAERHVKMDHLNEYFEAIEDMLKITTTKFIAGSNVTMADLQIINLLDTLNKCLGNMQVDCKPRLEKIKTDVLNDRPSLGKYLRSRPNTDF</sequence>
<dbReference type="PROSITE" id="PS50405">
    <property type="entry name" value="GST_CTER"/>
    <property type="match status" value="1"/>
</dbReference>
<protein>
    <recommendedName>
        <fullName evidence="1">glutathione transferase</fullName>
        <ecNumber evidence="1">2.5.1.18</ecNumber>
    </recommendedName>
</protein>
<evidence type="ECO:0000259" key="4">
    <source>
        <dbReference type="PROSITE" id="PS50405"/>
    </source>
</evidence>
<organism evidence="5">
    <name type="scientific">Ictalurus punctatus</name>
    <name type="common">Channel catfish</name>
    <name type="synonym">Silurus punctatus</name>
    <dbReference type="NCBI Taxonomy" id="7998"/>
    <lineage>
        <taxon>Eukaryota</taxon>
        <taxon>Metazoa</taxon>
        <taxon>Chordata</taxon>
        <taxon>Craniata</taxon>
        <taxon>Vertebrata</taxon>
        <taxon>Euteleostomi</taxon>
        <taxon>Actinopterygii</taxon>
        <taxon>Neopterygii</taxon>
        <taxon>Teleostei</taxon>
        <taxon>Ostariophysi</taxon>
        <taxon>Siluriformes</taxon>
        <taxon>Ictaluridae</taxon>
        <taxon>Ictalurus</taxon>
    </lineage>
</organism>
<dbReference type="SFLD" id="SFLDS00019">
    <property type="entry name" value="Glutathione_Transferase_(cytos"/>
    <property type="match status" value="1"/>
</dbReference>
<dbReference type="PANTHER" id="PTHR11571:SF150">
    <property type="entry name" value="GLUTATHIONE S-TRANSFERASE"/>
    <property type="match status" value="1"/>
</dbReference>
<keyword evidence="2 5" id="KW-0808">Transferase</keyword>
<dbReference type="EMBL" id="GU589199">
    <property type="protein sequence ID" value="ADO29151.1"/>
    <property type="molecule type" value="mRNA"/>
</dbReference>
<gene>
    <name evidence="5" type="primary">GST28</name>
</gene>
<evidence type="ECO:0000256" key="1">
    <source>
        <dbReference type="ARBA" id="ARBA00012452"/>
    </source>
</evidence>
<dbReference type="SUPFAM" id="SSF52833">
    <property type="entry name" value="Thioredoxin-like"/>
    <property type="match status" value="1"/>
</dbReference>